<dbReference type="AlphaFoldDB" id="A0AAV4P839"/>
<organism evidence="1 2">
    <name type="scientific">Caerostris extrusa</name>
    <name type="common">Bark spider</name>
    <name type="synonym">Caerostris bankana</name>
    <dbReference type="NCBI Taxonomy" id="172846"/>
    <lineage>
        <taxon>Eukaryota</taxon>
        <taxon>Metazoa</taxon>
        <taxon>Ecdysozoa</taxon>
        <taxon>Arthropoda</taxon>
        <taxon>Chelicerata</taxon>
        <taxon>Arachnida</taxon>
        <taxon>Araneae</taxon>
        <taxon>Araneomorphae</taxon>
        <taxon>Entelegynae</taxon>
        <taxon>Araneoidea</taxon>
        <taxon>Araneidae</taxon>
        <taxon>Caerostris</taxon>
    </lineage>
</organism>
<name>A0AAV4P839_CAEEX</name>
<comment type="caution">
    <text evidence="1">The sequence shown here is derived from an EMBL/GenBank/DDBJ whole genome shotgun (WGS) entry which is preliminary data.</text>
</comment>
<gene>
    <name evidence="1" type="ORF">CEXT_133211</name>
</gene>
<dbReference type="EMBL" id="BPLR01004215">
    <property type="protein sequence ID" value="GIX93211.1"/>
    <property type="molecule type" value="Genomic_DNA"/>
</dbReference>
<accession>A0AAV4P839</accession>
<evidence type="ECO:0000313" key="1">
    <source>
        <dbReference type="EMBL" id="GIX93211.1"/>
    </source>
</evidence>
<reference evidence="1 2" key="1">
    <citation type="submission" date="2021-06" db="EMBL/GenBank/DDBJ databases">
        <title>Caerostris extrusa draft genome.</title>
        <authorList>
            <person name="Kono N."/>
            <person name="Arakawa K."/>
        </authorList>
    </citation>
    <scope>NUCLEOTIDE SEQUENCE [LARGE SCALE GENOMIC DNA]</scope>
</reference>
<sequence>MLLRGLLSVVIPHLSRRTCNISVSYQKDFSMPLHPTGKILKYNSFISFQEDVYILHILLGGQISTPHLSRRTYIYSASFQKDMYVPGILLVGLLSVITPCLSRRISITTPHPSGRIFPFVLLGGLLSVVTPLFREDIFLSSI</sequence>
<proteinExistence type="predicted"/>
<dbReference type="Proteomes" id="UP001054945">
    <property type="component" value="Unassembled WGS sequence"/>
</dbReference>
<evidence type="ECO:0000313" key="2">
    <source>
        <dbReference type="Proteomes" id="UP001054945"/>
    </source>
</evidence>
<keyword evidence="2" id="KW-1185">Reference proteome</keyword>
<protein>
    <submittedName>
        <fullName evidence="1">Uncharacterized protein</fullName>
    </submittedName>
</protein>